<proteinExistence type="predicted"/>
<dbReference type="Proteomes" id="UP001500618">
    <property type="component" value="Unassembled WGS sequence"/>
</dbReference>
<keyword evidence="3" id="KW-1185">Reference proteome</keyword>
<sequence length="305" mass="31721">MPGLRTLSTGTVLAMLVAPFAGSAAGPVPQQSAGAHAGTGAACTRHVANPRSLAAIQPGDVVCFSTVSKTSRLHITKSGTADKPITYSGKGQQVGGIDIDASYVVVDGYTMTKPSAPGIELHGDNVTVQNNTVTAPKGDDGDGLRFFGNNLIIQHNTISKTDNSTGAHADCMQTFATGDDDVASQHVLIDSNRCEQVDNMCLIGEGPNSEAGDGSGIGVSQDWTFSNNYCQTQQASQTLMIDDIQHLTVTGNTWAAGPDHAIGLQNHSTDAHVNDNKLDPSIKCEVGIDSSSKKGYQGPTPRCDP</sequence>
<comment type="caution">
    <text evidence="2">The sequence shown here is derived from an EMBL/GenBank/DDBJ whole genome shotgun (WGS) entry which is preliminary data.</text>
</comment>
<feature type="chain" id="PRO_5046216026" description="Right handed beta helix domain-containing protein" evidence="1">
    <location>
        <begin position="25"/>
        <end position="305"/>
    </location>
</feature>
<reference evidence="2 3" key="1">
    <citation type="journal article" date="2019" name="Int. J. Syst. Evol. Microbiol.">
        <title>The Global Catalogue of Microorganisms (GCM) 10K type strain sequencing project: providing services to taxonomists for standard genome sequencing and annotation.</title>
        <authorList>
            <consortium name="The Broad Institute Genomics Platform"/>
            <consortium name="The Broad Institute Genome Sequencing Center for Infectious Disease"/>
            <person name="Wu L."/>
            <person name="Ma J."/>
        </authorList>
    </citation>
    <scope>NUCLEOTIDE SEQUENCE [LARGE SCALE GENOMIC DNA]</scope>
    <source>
        <strain evidence="2 3">JCM 14718</strain>
    </source>
</reference>
<protein>
    <recommendedName>
        <fullName evidence="4">Right handed beta helix domain-containing protein</fullName>
    </recommendedName>
</protein>
<evidence type="ECO:0000313" key="3">
    <source>
        <dbReference type="Proteomes" id="UP001500618"/>
    </source>
</evidence>
<dbReference type="SUPFAM" id="SSF51126">
    <property type="entry name" value="Pectin lyase-like"/>
    <property type="match status" value="1"/>
</dbReference>
<gene>
    <name evidence="2" type="ORF">GCM10009765_21540</name>
</gene>
<dbReference type="Gene3D" id="2.160.20.10">
    <property type="entry name" value="Single-stranded right-handed beta-helix, Pectin lyase-like"/>
    <property type="match status" value="1"/>
</dbReference>
<dbReference type="InterPro" id="IPR012334">
    <property type="entry name" value="Pectin_lyas_fold"/>
</dbReference>
<evidence type="ECO:0008006" key="4">
    <source>
        <dbReference type="Google" id="ProtNLM"/>
    </source>
</evidence>
<feature type="signal peptide" evidence="1">
    <location>
        <begin position="1"/>
        <end position="24"/>
    </location>
</feature>
<evidence type="ECO:0000256" key="1">
    <source>
        <dbReference type="SAM" id="SignalP"/>
    </source>
</evidence>
<dbReference type="RefSeq" id="WP_344309441.1">
    <property type="nucleotide sequence ID" value="NZ_BAAANY010000008.1"/>
</dbReference>
<name>A0ABN2GIJ1_9ACTN</name>
<dbReference type="InterPro" id="IPR011050">
    <property type="entry name" value="Pectin_lyase_fold/virulence"/>
</dbReference>
<organism evidence="2 3">
    <name type="scientific">Fodinicola feengrottensis</name>
    <dbReference type="NCBI Taxonomy" id="435914"/>
    <lineage>
        <taxon>Bacteria</taxon>
        <taxon>Bacillati</taxon>
        <taxon>Actinomycetota</taxon>
        <taxon>Actinomycetes</taxon>
        <taxon>Mycobacteriales</taxon>
        <taxon>Fodinicola</taxon>
    </lineage>
</organism>
<dbReference type="EMBL" id="BAAANY010000008">
    <property type="protein sequence ID" value="GAA1671833.1"/>
    <property type="molecule type" value="Genomic_DNA"/>
</dbReference>
<keyword evidence="1" id="KW-0732">Signal</keyword>
<evidence type="ECO:0000313" key="2">
    <source>
        <dbReference type="EMBL" id="GAA1671833.1"/>
    </source>
</evidence>
<accession>A0ABN2GIJ1</accession>